<keyword evidence="11" id="KW-1185">Reference proteome</keyword>
<feature type="compositionally biased region" description="Polar residues" evidence="7">
    <location>
        <begin position="755"/>
        <end position="772"/>
    </location>
</feature>
<dbReference type="InterPro" id="IPR010308">
    <property type="entry name" value="TRP_C"/>
</dbReference>
<feature type="region of interest" description="Disordered" evidence="7">
    <location>
        <begin position="943"/>
        <end position="990"/>
    </location>
</feature>
<sequence>MGNGQRTGHLEEVNNPKGFGRGSGRGTPDRPLKCRSAFQDQLVQMPMKNALSSLWRFCSSGALSSSLVLLSLSFIFFSPAGAAFLAFENCLSSAVQNSRDPRFLQFEPFRFWVALDTTHPDHTLNVTTYGNITGVATNESYPSWNNDTWFNSNETLGKIVDLSPTNNKYSTLFASFNVLSYTQYEAPPSRFCDATVGQQCPLIPAFNGSSSDITSLPGFSVVHALDSTYAFTSISTTLRVTSGDASNANLACVSAVVTPDLGPSLRNILTYLPLVVLLSVGFATVFAAMFSPWGSLDTFHWTSNWGRDEDLIRLVTPGFADCLQYIQFIVLTGSLTLNYPGFFRPVVSSVGWSALMFNESFVTNGDGTQSVQDGIYVVDTDGTYGLDQMSQLIGMTSVRDIWAGMIIWLLVIIAAVVALIQIGFLLRWAYRLAANVPQEDLRKKNWPFTAGNILRIVFNFFILPLISLSMFQLVAAAEGPTAGVIFAVFVLVVVVGFAGWLTYLIATIRPRSFLFDDLPTVLTYGPLYNTYSDEAASFAIIQIFINLVRGIAIGAVQPSGIAQLVLLAICEIILGLTLNAIRPYPAPTSMNIFHTSFAILRAITIFLSVAFVPSLGVAEAPRGWIGYIILLLHAVGLVFGFFLNALQTVVEVAARLAGAGGHGIGATRGGLTKVFGMRQLQRRSSRRDNTSHNSMASGVAMLSPEIEQKSLHFDHGRARSLSASSAILLQRNGGSDGRSSIQGSGSGVNVHHRASQSGQFTPEAGSTFSKTASAHRLHGAPAAILGLKQVDVSDPYYRPPRHRRNTVDLISPTARSRNSLASGEIQDVQNDADKGSEENAGVGPSISGRVTPIQAHADNDDYDDLSHELNGNKADYYASREVDYYYGVRGPALSSGTRRLKTGPADPTGPVSSATGWFRNLFGGKTKEKGKGFEVVRSARAPSQGLMPVPGRTAIGPEPYRDSPTDSQYADRCNSEPPTKSEGDVVGPNVFVEPYSDDVSEEDLIPAQKRSPIAPSLPAIDAGGDIELPSRVNSRASRVSGSVSDGPPRAPYVPRRSSKRKSGQVAADFPAARLSTVAASPPSSPQKPRGPGHKHLTSTGSTSGRLPFGVRNSPSKSSRYSAGAESTASSIGPLGDEENQVPSFTHARHSSSALGQHAPDIKEDRPSSMGYVPQHRASDNIRKVDSGSSEFEGSTAEFVGTPTRRAGLG</sequence>
<feature type="transmembrane region" description="Helical" evidence="8">
    <location>
        <begin position="268"/>
        <end position="290"/>
    </location>
</feature>
<evidence type="ECO:0000256" key="4">
    <source>
        <dbReference type="ARBA" id="ARBA00022729"/>
    </source>
</evidence>
<feature type="transmembrane region" description="Helical" evidence="8">
    <location>
        <begin position="54"/>
        <end position="77"/>
    </location>
</feature>
<comment type="subcellular location">
    <subcellularLocation>
        <location evidence="1">Membrane</location>
        <topology evidence="1">Multi-pass membrane protein</topology>
    </subcellularLocation>
</comment>
<dbReference type="Pfam" id="PF06011">
    <property type="entry name" value="TRP"/>
    <property type="match status" value="1"/>
</dbReference>
<feature type="transmembrane region" description="Helical" evidence="8">
    <location>
        <begin position="561"/>
        <end position="581"/>
    </location>
</feature>
<dbReference type="eggNOG" id="ENOG502R2RV">
    <property type="taxonomic scope" value="Eukaryota"/>
</dbReference>
<keyword evidence="3 8" id="KW-0812">Transmembrane</keyword>
<dbReference type="Pfam" id="PF14558">
    <property type="entry name" value="TRP_N"/>
    <property type="match status" value="1"/>
</dbReference>
<name>U1G5E1_ENDPU</name>
<feature type="transmembrane region" description="Helical" evidence="8">
    <location>
        <begin position="401"/>
        <end position="426"/>
    </location>
</feature>
<dbReference type="AlphaFoldDB" id="U1G5E1"/>
<dbReference type="RefSeq" id="XP_007801784.1">
    <property type="nucleotide sequence ID" value="XM_007803593.1"/>
</dbReference>
<dbReference type="GO" id="GO:0055085">
    <property type="term" value="P:transmembrane transport"/>
    <property type="evidence" value="ECO:0007669"/>
    <property type="project" value="TreeGrafter"/>
</dbReference>
<dbReference type="InterPro" id="IPR032800">
    <property type="entry name" value="TRP_N"/>
</dbReference>
<dbReference type="OrthoDB" id="5312224at2759"/>
<feature type="compositionally biased region" description="Polar residues" evidence="7">
    <location>
        <begin position="1031"/>
        <end position="1043"/>
    </location>
</feature>
<feature type="transmembrane region" description="Helical" evidence="8">
    <location>
        <begin position="593"/>
        <end position="612"/>
    </location>
</feature>
<dbReference type="PANTHER" id="PTHR31145">
    <property type="entry name" value="INTEGRAL MEMBRANE PROTEIN (AFU_ORTHOLOGUE AFUA_7G01610)"/>
    <property type="match status" value="1"/>
</dbReference>
<evidence type="ECO:0000256" key="7">
    <source>
        <dbReference type="SAM" id="MobiDB-lite"/>
    </source>
</evidence>
<dbReference type="InterPro" id="IPR040241">
    <property type="entry name" value="TRP_Flc/Pkd2-like"/>
</dbReference>
<keyword evidence="6 8" id="KW-0472">Membrane</keyword>
<dbReference type="HOGENOM" id="CLU_004278_0_0_1"/>
<feature type="compositionally biased region" description="Basic and acidic residues" evidence="7">
    <location>
        <begin position="1176"/>
        <end position="1185"/>
    </location>
</feature>
<feature type="transmembrane region" description="Helical" evidence="8">
    <location>
        <begin position="453"/>
        <end position="477"/>
    </location>
</feature>
<evidence type="ECO:0000256" key="6">
    <source>
        <dbReference type="ARBA" id="ARBA00023136"/>
    </source>
</evidence>
<organism evidence="10 11">
    <name type="scientific">Endocarpon pusillum (strain Z07020 / HMAS-L-300199)</name>
    <name type="common">Lichen-forming fungus</name>
    <dbReference type="NCBI Taxonomy" id="1263415"/>
    <lineage>
        <taxon>Eukaryota</taxon>
        <taxon>Fungi</taxon>
        <taxon>Dikarya</taxon>
        <taxon>Ascomycota</taxon>
        <taxon>Pezizomycotina</taxon>
        <taxon>Eurotiomycetes</taxon>
        <taxon>Chaetothyriomycetidae</taxon>
        <taxon>Verrucariales</taxon>
        <taxon>Verrucariaceae</taxon>
        <taxon>Endocarpon</taxon>
    </lineage>
</organism>
<dbReference type="GO" id="GO:0016020">
    <property type="term" value="C:membrane"/>
    <property type="evidence" value="ECO:0007669"/>
    <property type="project" value="UniProtKB-SubCell"/>
</dbReference>
<evidence type="ECO:0000256" key="1">
    <source>
        <dbReference type="ARBA" id="ARBA00004141"/>
    </source>
</evidence>
<feature type="compositionally biased region" description="Polar residues" evidence="7">
    <location>
        <begin position="1112"/>
        <end position="1130"/>
    </location>
</feature>
<feature type="region of interest" description="Disordered" evidence="7">
    <location>
        <begin position="732"/>
        <end position="773"/>
    </location>
</feature>
<feature type="transmembrane region" description="Helical" evidence="8">
    <location>
        <begin position="624"/>
        <end position="646"/>
    </location>
</feature>
<feature type="region of interest" description="Disordered" evidence="7">
    <location>
        <begin position="796"/>
        <end position="851"/>
    </location>
</feature>
<gene>
    <name evidence="10" type="ORF">EPUS_02834</name>
</gene>
<dbReference type="GeneID" id="19237883"/>
<dbReference type="EMBL" id="KE721082">
    <property type="protein sequence ID" value="ERF72552.1"/>
    <property type="molecule type" value="Genomic_DNA"/>
</dbReference>
<feature type="transmembrane region" description="Helical" evidence="8">
    <location>
        <begin position="483"/>
        <end position="506"/>
    </location>
</feature>
<protein>
    <recommendedName>
        <fullName evidence="9">ML-like domain-containing protein</fullName>
    </recommendedName>
</protein>
<reference evidence="11" key="1">
    <citation type="journal article" date="2014" name="BMC Genomics">
        <title>Genome characteristics reveal the impact of lichenization on lichen-forming fungus Endocarpon pusillum Hedwig (Verrucariales, Ascomycota).</title>
        <authorList>
            <person name="Wang Y.-Y."/>
            <person name="Liu B."/>
            <person name="Zhang X.-Y."/>
            <person name="Zhou Q.-M."/>
            <person name="Zhang T."/>
            <person name="Li H."/>
            <person name="Yu Y.-F."/>
            <person name="Zhang X.-L."/>
            <person name="Hao X.-Y."/>
            <person name="Wang M."/>
            <person name="Wang L."/>
            <person name="Wei J.-C."/>
        </authorList>
    </citation>
    <scope>NUCLEOTIDE SEQUENCE [LARGE SCALE GENOMIC DNA]</scope>
    <source>
        <strain evidence="11">Z07020 / HMAS-L-300199</strain>
    </source>
</reference>
<feature type="region of interest" description="Disordered" evidence="7">
    <location>
        <begin position="1006"/>
        <end position="1209"/>
    </location>
</feature>
<proteinExistence type="inferred from homology"/>
<evidence type="ECO:0000313" key="11">
    <source>
        <dbReference type="Proteomes" id="UP000019373"/>
    </source>
</evidence>
<evidence type="ECO:0000256" key="2">
    <source>
        <dbReference type="ARBA" id="ARBA00010642"/>
    </source>
</evidence>
<accession>U1G5E1</accession>
<dbReference type="PANTHER" id="PTHR31145:SF6">
    <property type="entry name" value="INTEGRAL MEMBRANE PROTEIN (AFU_ORTHOLOGUE AFUA_7G01610)"/>
    <property type="match status" value="1"/>
</dbReference>
<evidence type="ECO:0000256" key="3">
    <source>
        <dbReference type="ARBA" id="ARBA00022692"/>
    </source>
</evidence>
<evidence type="ECO:0000256" key="8">
    <source>
        <dbReference type="SAM" id="Phobius"/>
    </source>
</evidence>
<comment type="similarity">
    <text evidence="2">Belongs to the transient receptor potential (TRP) ion channel family.</text>
</comment>
<dbReference type="SMART" id="SM01320">
    <property type="entry name" value="TRP_N"/>
    <property type="match status" value="1"/>
</dbReference>
<feature type="region of interest" description="Disordered" evidence="7">
    <location>
        <begin position="1"/>
        <end position="31"/>
    </location>
</feature>
<evidence type="ECO:0000259" key="9">
    <source>
        <dbReference type="SMART" id="SM01320"/>
    </source>
</evidence>
<dbReference type="Proteomes" id="UP000019373">
    <property type="component" value="Unassembled WGS sequence"/>
</dbReference>
<keyword evidence="4" id="KW-0732">Signal</keyword>
<keyword evidence="5 8" id="KW-1133">Transmembrane helix</keyword>
<evidence type="ECO:0000313" key="10">
    <source>
        <dbReference type="EMBL" id="ERF72552.1"/>
    </source>
</evidence>
<evidence type="ECO:0000256" key="5">
    <source>
        <dbReference type="ARBA" id="ARBA00022989"/>
    </source>
</evidence>
<dbReference type="OMA" id="DIWAGMM"/>
<feature type="domain" description="ML-like" evidence="9">
    <location>
        <begin position="80"/>
        <end position="264"/>
    </location>
</feature>